<feature type="region of interest" description="Disordered" evidence="2">
    <location>
        <begin position="1"/>
        <end position="21"/>
    </location>
</feature>
<evidence type="ECO:0000256" key="2">
    <source>
        <dbReference type="SAM" id="MobiDB-lite"/>
    </source>
</evidence>
<dbReference type="EMBL" id="JAGIZI010000687">
    <property type="protein sequence ID" value="MBP0685882.1"/>
    <property type="molecule type" value="Genomic_DNA"/>
</dbReference>
<name>A0ABD4Q8J5_MYCTX</name>
<evidence type="ECO:0000259" key="3">
    <source>
        <dbReference type="Pfam" id="PF00208"/>
    </source>
</evidence>
<dbReference type="AlphaFoldDB" id="A0ABD4Q8J5"/>
<keyword evidence="1" id="KW-0560">Oxidoreductase</keyword>
<dbReference type="GO" id="GO:0016639">
    <property type="term" value="F:oxidoreductase activity, acting on the CH-NH2 group of donors, NAD or NADP as acceptor"/>
    <property type="evidence" value="ECO:0007669"/>
    <property type="project" value="UniProtKB-ARBA"/>
</dbReference>
<comment type="similarity">
    <text evidence="1">Belongs to the Glu/Leu/Phe/Val dehydrogenases family.</text>
</comment>
<dbReference type="InterPro" id="IPR006096">
    <property type="entry name" value="Glu/Leu/Phe/Val/Trp_DH_C"/>
</dbReference>
<proteinExistence type="inferred from homology"/>
<evidence type="ECO:0000256" key="1">
    <source>
        <dbReference type="RuleBase" id="RU004417"/>
    </source>
</evidence>
<dbReference type="InterPro" id="IPR016211">
    <property type="entry name" value="Glu/Phe/Leu/Val/Trp_DH_bac/arc"/>
</dbReference>
<dbReference type="InterPro" id="IPR036291">
    <property type="entry name" value="NAD(P)-bd_dom_sf"/>
</dbReference>
<feature type="domain" description="Glutamate/phenylalanine/leucine/valine/L-tryptophan dehydrogenase C-terminal" evidence="3">
    <location>
        <begin position="14"/>
        <end position="74"/>
    </location>
</feature>
<dbReference type="Gene3D" id="3.40.50.720">
    <property type="entry name" value="NAD(P)-binding Rossmann-like Domain"/>
    <property type="match status" value="1"/>
</dbReference>
<feature type="non-terminal residue" evidence="4">
    <location>
        <position position="77"/>
    </location>
</feature>
<evidence type="ECO:0000313" key="5">
    <source>
        <dbReference type="Proteomes" id="UP000671119"/>
    </source>
</evidence>
<feature type="non-terminal residue" evidence="4">
    <location>
        <position position="1"/>
    </location>
</feature>
<comment type="caution">
    <text evidence="4">The sequence shown here is derived from an EMBL/GenBank/DDBJ whole genome shotgun (WGS) entry which is preliminary data.</text>
</comment>
<dbReference type="SUPFAM" id="SSF51735">
    <property type="entry name" value="NAD(P)-binding Rossmann-fold domains"/>
    <property type="match status" value="1"/>
</dbReference>
<evidence type="ECO:0000313" key="4">
    <source>
        <dbReference type="EMBL" id="MBP0685882.1"/>
    </source>
</evidence>
<dbReference type="InterPro" id="IPR006095">
    <property type="entry name" value="Glu/Leu/Phe/Val/Trp_DH"/>
</dbReference>
<gene>
    <name evidence="4" type="ORF">J8J21_22820</name>
</gene>
<dbReference type="Proteomes" id="UP000671119">
    <property type="component" value="Unassembled WGS sequence"/>
</dbReference>
<organism evidence="4 5">
    <name type="scientific">Mycobacterium tuberculosis</name>
    <dbReference type="NCBI Taxonomy" id="1773"/>
    <lineage>
        <taxon>Bacteria</taxon>
        <taxon>Bacillati</taxon>
        <taxon>Actinomycetota</taxon>
        <taxon>Actinomycetes</taxon>
        <taxon>Mycobacteriales</taxon>
        <taxon>Mycobacteriaceae</taxon>
        <taxon>Mycobacterium</taxon>
        <taxon>Mycobacterium tuberculosis complex</taxon>
    </lineage>
</organism>
<accession>A0ABD4Q8J5</accession>
<dbReference type="PANTHER" id="PTHR42722:SF1">
    <property type="entry name" value="VALINE DEHYDROGENASE"/>
    <property type="match status" value="1"/>
</dbReference>
<dbReference type="PANTHER" id="PTHR42722">
    <property type="entry name" value="LEUCINE DEHYDROGENASE"/>
    <property type="match status" value="1"/>
</dbReference>
<reference evidence="4 5" key="1">
    <citation type="submission" date="2021-03" db="EMBL/GenBank/DDBJ databases">
        <title>Whole Genome Sequencing of Mycobacterium tuberculosis clinical isolates from Arunachal Pradesh, India.</title>
        <authorList>
            <person name="Singh S."/>
            <person name="Mudliar S.R."/>
            <person name="Kulsum U."/>
            <person name="Rufai S.B."/>
            <person name="Singh P.K."/>
            <person name="Umpo M."/>
            <person name="Nyori M."/>
        </authorList>
    </citation>
    <scope>NUCLEOTIDE SEQUENCE [LARGE SCALE GENOMIC DNA]</scope>
    <source>
        <strain evidence="4 5">OMICS/BPL/0142/20/SP</strain>
    </source>
</reference>
<protein>
    <submittedName>
        <fullName evidence="4">Phenylalanine dehydrogenase</fullName>
    </submittedName>
</protein>
<sequence>QYTTHVFGRSVAEGGSGSSAENTARGVFATILATASRLGHSSLKERRVIVQGLGAVGGDLARRLLAAGASVSVTDVD</sequence>
<dbReference type="Pfam" id="PF00208">
    <property type="entry name" value="ELFV_dehydrog"/>
    <property type="match status" value="1"/>
</dbReference>
<dbReference type="PRINTS" id="PR00082">
    <property type="entry name" value="GLFDHDRGNASE"/>
</dbReference>